<dbReference type="SUPFAM" id="SSF51430">
    <property type="entry name" value="NAD(P)-linked oxidoreductase"/>
    <property type="match status" value="1"/>
</dbReference>
<dbReference type="Pfam" id="PF00248">
    <property type="entry name" value="Aldo_ket_red"/>
    <property type="match status" value="1"/>
</dbReference>
<dbReference type="PRINTS" id="PR00069">
    <property type="entry name" value="ALDKETRDTASE"/>
</dbReference>
<dbReference type="GO" id="GO:0005737">
    <property type="term" value="C:cytoplasm"/>
    <property type="evidence" value="ECO:0007669"/>
    <property type="project" value="TreeGrafter"/>
</dbReference>
<dbReference type="Gene3D" id="3.20.20.100">
    <property type="entry name" value="NADP-dependent oxidoreductase domain"/>
    <property type="match status" value="1"/>
</dbReference>
<dbReference type="InterPro" id="IPR023210">
    <property type="entry name" value="NADP_OxRdtase_dom"/>
</dbReference>
<dbReference type="GO" id="GO:0016491">
    <property type="term" value="F:oxidoreductase activity"/>
    <property type="evidence" value="ECO:0007669"/>
    <property type="project" value="UniProtKB-KW"/>
</dbReference>
<dbReference type="PANTHER" id="PTHR43625:SF40">
    <property type="entry name" value="ALDO-KETO REDUCTASE YAKC [NADP(+)]"/>
    <property type="match status" value="1"/>
</dbReference>
<evidence type="ECO:0000313" key="4">
    <source>
        <dbReference type="Proteomes" id="UP000288859"/>
    </source>
</evidence>
<dbReference type="AlphaFoldDB" id="A0A438NAS5"/>
<dbReference type="InterPro" id="IPR036812">
    <property type="entry name" value="NAD(P)_OxRdtase_dom_sf"/>
</dbReference>
<keyword evidence="1" id="KW-0560">Oxidoreductase</keyword>
<dbReference type="InterPro" id="IPR020471">
    <property type="entry name" value="AKR"/>
</dbReference>
<evidence type="ECO:0000313" key="3">
    <source>
        <dbReference type="EMBL" id="RVX72872.1"/>
    </source>
</evidence>
<dbReference type="VEuPathDB" id="FungiDB:PV10_04050"/>
<evidence type="ECO:0000256" key="1">
    <source>
        <dbReference type="ARBA" id="ARBA00023002"/>
    </source>
</evidence>
<gene>
    <name evidence="3" type="ORF">B0A52_03225</name>
</gene>
<protein>
    <recommendedName>
        <fullName evidence="2">NADP-dependent oxidoreductase domain-containing protein</fullName>
    </recommendedName>
</protein>
<feature type="domain" description="NADP-dependent oxidoreductase" evidence="2">
    <location>
        <begin position="21"/>
        <end position="318"/>
    </location>
</feature>
<organism evidence="3 4">
    <name type="scientific">Exophiala mesophila</name>
    <name type="common">Black yeast-like fungus</name>
    <dbReference type="NCBI Taxonomy" id="212818"/>
    <lineage>
        <taxon>Eukaryota</taxon>
        <taxon>Fungi</taxon>
        <taxon>Dikarya</taxon>
        <taxon>Ascomycota</taxon>
        <taxon>Pezizomycotina</taxon>
        <taxon>Eurotiomycetes</taxon>
        <taxon>Chaetothyriomycetidae</taxon>
        <taxon>Chaetothyriales</taxon>
        <taxon>Herpotrichiellaceae</taxon>
        <taxon>Exophiala</taxon>
    </lineage>
</organism>
<dbReference type="OrthoDB" id="37537at2759"/>
<dbReference type="Proteomes" id="UP000288859">
    <property type="component" value="Unassembled WGS sequence"/>
</dbReference>
<reference evidence="3 4" key="1">
    <citation type="submission" date="2017-03" db="EMBL/GenBank/DDBJ databases">
        <title>Genomes of endolithic fungi from Antarctica.</title>
        <authorList>
            <person name="Coleine C."/>
            <person name="Masonjones S."/>
            <person name="Stajich J.E."/>
        </authorList>
    </citation>
    <scope>NUCLEOTIDE SEQUENCE [LARGE SCALE GENOMIC DNA]</scope>
    <source>
        <strain evidence="3 4">CCFEE 6314</strain>
    </source>
</reference>
<proteinExistence type="predicted"/>
<accession>A0A438NAS5</accession>
<dbReference type="InterPro" id="IPR050791">
    <property type="entry name" value="Aldo-Keto_reductase"/>
</dbReference>
<evidence type="ECO:0000259" key="2">
    <source>
        <dbReference type="Pfam" id="PF00248"/>
    </source>
</evidence>
<dbReference type="PANTHER" id="PTHR43625">
    <property type="entry name" value="AFLATOXIN B1 ALDEHYDE REDUCTASE"/>
    <property type="match status" value="1"/>
</dbReference>
<name>A0A438NAS5_EXOME</name>
<sequence length="341" mass="37147">MTPPKIPTRQLGRDGPHIPAIGMGLMGMSVGYGQAASDEDRIALLDRAWELGCTNWDTSDIYGDSEDVIGKWFKLHPERRKDIFLASKFGLKATSSGIVADSSPEHCQECIKRSLSRLGVECIDLYYVHRVDPAVPIEKTIAVMGELVRQGKVKYLGLSEISSNTLRRAAAIHPIAAVQAEYSLFTTDIEGPRGTYLLDTCKDLGVTIFAYSPLGRGMLTGQLRAVADISGPGDARAGMSRFQKENLQENLDMVEKIEAIADKKGCSPGQLALAWLGAQGSNIIPIPGTKRIKHLQENFQAITVELSEEELEALRTIVEKVDVSGERDASFGAYLDTAPLT</sequence>
<comment type="caution">
    <text evidence="3">The sequence shown here is derived from an EMBL/GenBank/DDBJ whole genome shotgun (WGS) entry which is preliminary data.</text>
</comment>
<dbReference type="EMBL" id="NAJM01000010">
    <property type="protein sequence ID" value="RVX72872.1"/>
    <property type="molecule type" value="Genomic_DNA"/>
</dbReference>